<evidence type="ECO:0000313" key="1">
    <source>
        <dbReference type="EMBL" id="MFC5190255.1"/>
    </source>
</evidence>
<sequence length="239" mass="28389">MSYVILLTATIKPLGVLEPNGRNDVKEREIDYFKAVKFYLEQGYRVVFIENSNTYSRLIIDLKKQFDTLEYMSFLSKVSHLGKSHGEVEIFHYAMSNSQFLKEVDYLIKITGRYVIKNINDVIIPTNFVSKEVYVNPTRNLKWADSRLMIMKKTFYFNYFIPSVEKYLDESKKVFMEYVLMKAVFLYLLDAGELNLWPAYPAYDAYDGTHNEKISFGFFKRLKYNLYYKLKTIIFKHRA</sequence>
<reference evidence="2" key="1">
    <citation type="journal article" date="2019" name="Int. J. Syst. Evol. Microbiol.">
        <title>The Global Catalogue of Microorganisms (GCM) 10K type strain sequencing project: providing services to taxonomists for standard genome sequencing and annotation.</title>
        <authorList>
            <consortium name="The Broad Institute Genomics Platform"/>
            <consortium name="The Broad Institute Genome Sequencing Center for Infectious Disease"/>
            <person name="Wu L."/>
            <person name="Ma J."/>
        </authorList>
    </citation>
    <scope>NUCLEOTIDE SEQUENCE [LARGE SCALE GENOMIC DNA]</scope>
    <source>
        <strain evidence="2">CGMCC 1.7030</strain>
    </source>
</reference>
<keyword evidence="2" id="KW-1185">Reference proteome</keyword>
<proteinExistence type="predicted"/>
<accession>A0ABW0BSK1</accession>
<name>A0ABW0BSK1_9BACT</name>
<evidence type="ECO:0000313" key="2">
    <source>
        <dbReference type="Proteomes" id="UP001596163"/>
    </source>
</evidence>
<organism evidence="1 2">
    <name type="scientific">Algoriphagus aquatilis</name>
    <dbReference type="NCBI Taxonomy" id="490186"/>
    <lineage>
        <taxon>Bacteria</taxon>
        <taxon>Pseudomonadati</taxon>
        <taxon>Bacteroidota</taxon>
        <taxon>Cytophagia</taxon>
        <taxon>Cytophagales</taxon>
        <taxon>Cyclobacteriaceae</taxon>
        <taxon>Algoriphagus</taxon>
    </lineage>
</organism>
<gene>
    <name evidence="1" type="ORF">ACFPIK_00645</name>
</gene>
<comment type="caution">
    <text evidence="1">The sequence shown here is derived from an EMBL/GenBank/DDBJ whole genome shotgun (WGS) entry which is preliminary data.</text>
</comment>
<dbReference type="RefSeq" id="WP_377911152.1">
    <property type="nucleotide sequence ID" value="NZ_JBHSKS010000001.1"/>
</dbReference>
<protein>
    <submittedName>
        <fullName evidence="1">Uncharacterized protein</fullName>
    </submittedName>
</protein>
<dbReference type="EMBL" id="JBHSKS010000001">
    <property type="protein sequence ID" value="MFC5190255.1"/>
    <property type="molecule type" value="Genomic_DNA"/>
</dbReference>
<dbReference type="Proteomes" id="UP001596163">
    <property type="component" value="Unassembled WGS sequence"/>
</dbReference>